<dbReference type="OrthoDB" id="8788044at2759"/>
<accession>A0A7K4KLC9</accession>
<proteinExistence type="predicted"/>
<dbReference type="PANTHER" id="PTHR36961:SF1">
    <property type="entry name" value="LEUKEMIA-ASSOCIATED PROTEIN 7"/>
    <property type="match status" value="1"/>
</dbReference>
<gene>
    <name evidence="2" type="primary">Dleu7</name>
    <name evidence="2" type="ORF">CRYSOU_R14908</name>
</gene>
<evidence type="ECO:0000256" key="1">
    <source>
        <dbReference type="SAM" id="MobiDB-lite"/>
    </source>
</evidence>
<sequence length="191" mass="20536">MAGPAALLASISHQLGGLQTLRLLQESHGSPHCPAALAPTSGGSQQGPGEACGPPRMEREVPRVEAASAGRARGQPARPGTLREVAACSRLARVAAAATRLVEAEQTLLLPLLTEHPFPVHLKDSIEFRNICIHMASQKEGVRFDRDLYEAHQCLKTIIEKLICSLAAFPSESYIPVRASLRQILQNLLTI</sequence>
<protein>
    <submittedName>
        <fullName evidence="2">LEU7 protein</fullName>
    </submittedName>
</protein>
<name>A0A7K4KLC9_9AVES</name>
<reference evidence="2 3" key="1">
    <citation type="submission" date="2019-09" db="EMBL/GenBank/DDBJ databases">
        <title>Bird 10,000 Genomes (B10K) Project - Family phase.</title>
        <authorList>
            <person name="Zhang G."/>
        </authorList>
    </citation>
    <scope>NUCLEOTIDE SEQUENCE [LARGE SCALE GENOMIC DNA]</scope>
    <source>
        <strain evidence="2">B10K-MSB-42743</strain>
        <tissue evidence="2">Heart</tissue>
    </source>
</reference>
<organism evidence="2 3">
    <name type="scientific">Crypturellus soui</name>
    <dbReference type="NCBI Taxonomy" id="458187"/>
    <lineage>
        <taxon>Eukaryota</taxon>
        <taxon>Metazoa</taxon>
        <taxon>Chordata</taxon>
        <taxon>Craniata</taxon>
        <taxon>Vertebrata</taxon>
        <taxon>Euteleostomi</taxon>
        <taxon>Archelosauria</taxon>
        <taxon>Archosauria</taxon>
        <taxon>Dinosauria</taxon>
        <taxon>Saurischia</taxon>
        <taxon>Theropoda</taxon>
        <taxon>Coelurosauria</taxon>
        <taxon>Aves</taxon>
        <taxon>Palaeognathae</taxon>
        <taxon>Tinamiformes</taxon>
        <taxon>Tinamidae</taxon>
        <taxon>Crypturellus</taxon>
    </lineage>
</organism>
<feature type="region of interest" description="Disordered" evidence="1">
    <location>
        <begin position="31"/>
        <end position="57"/>
    </location>
</feature>
<keyword evidence="3" id="KW-1185">Reference proteome</keyword>
<feature type="non-terminal residue" evidence="2">
    <location>
        <position position="1"/>
    </location>
</feature>
<dbReference type="InterPro" id="IPR031510">
    <property type="entry name" value="DLEU7"/>
</dbReference>
<dbReference type="Pfam" id="PF15760">
    <property type="entry name" value="DLEU7"/>
    <property type="match status" value="1"/>
</dbReference>
<dbReference type="Proteomes" id="UP000545332">
    <property type="component" value="Unassembled WGS sequence"/>
</dbReference>
<dbReference type="PANTHER" id="PTHR36961">
    <property type="entry name" value="LEUKEMIA-ASSOCIATED PROTEIN 7"/>
    <property type="match status" value="1"/>
</dbReference>
<comment type="caution">
    <text evidence="2">The sequence shown here is derived from an EMBL/GenBank/DDBJ whole genome shotgun (WGS) entry which is preliminary data.</text>
</comment>
<evidence type="ECO:0000313" key="3">
    <source>
        <dbReference type="Proteomes" id="UP000545332"/>
    </source>
</evidence>
<dbReference type="EMBL" id="VWPX01013484">
    <property type="protein sequence ID" value="NWI16962.1"/>
    <property type="molecule type" value="Genomic_DNA"/>
</dbReference>
<evidence type="ECO:0000313" key="2">
    <source>
        <dbReference type="EMBL" id="NWI16962.1"/>
    </source>
</evidence>
<feature type="non-terminal residue" evidence="2">
    <location>
        <position position="191"/>
    </location>
</feature>
<dbReference type="AlphaFoldDB" id="A0A7K4KLC9"/>